<evidence type="ECO:0000313" key="2">
    <source>
        <dbReference type="Proteomes" id="UP001499990"/>
    </source>
</evidence>
<organism evidence="1 2">
    <name type="scientific">Streptomyces sannanensis</name>
    <dbReference type="NCBI Taxonomy" id="285536"/>
    <lineage>
        <taxon>Bacteria</taxon>
        <taxon>Bacillati</taxon>
        <taxon>Actinomycetota</taxon>
        <taxon>Actinomycetes</taxon>
        <taxon>Kitasatosporales</taxon>
        <taxon>Streptomycetaceae</taxon>
        <taxon>Streptomyces</taxon>
    </lineage>
</organism>
<dbReference type="Proteomes" id="UP001499990">
    <property type="component" value="Unassembled WGS sequence"/>
</dbReference>
<comment type="caution">
    <text evidence="1">The sequence shown here is derived from an EMBL/GenBank/DDBJ whole genome shotgun (WGS) entry which is preliminary data.</text>
</comment>
<evidence type="ECO:0008006" key="3">
    <source>
        <dbReference type="Google" id="ProtNLM"/>
    </source>
</evidence>
<sequence>MAMHIPADLRIGTHDPLRLPPESWRRLYGLACARCGGTESLRPGGHAYTRSADGARLGWAVNVCAACSTQADDRTTNGS</sequence>
<protein>
    <recommendedName>
        <fullName evidence="3">HNH endonuclease</fullName>
    </recommendedName>
</protein>
<keyword evidence="2" id="KW-1185">Reference proteome</keyword>
<name>A0ABP6SAR8_9ACTN</name>
<evidence type="ECO:0000313" key="1">
    <source>
        <dbReference type="EMBL" id="GAA3372361.1"/>
    </source>
</evidence>
<reference evidence="2" key="1">
    <citation type="journal article" date="2019" name="Int. J. Syst. Evol. Microbiol.">
        <title>The Global Catalogue of Microorganisms (GCM) 10K type strain sequencing project: providing services to taxonomists for standard genome sequencing and annotation.</title>
        <authorList>
            <consortium name="The Broad Institute Genomics Platform"/>
            <consortium name="The Broad Institute Genome Sequencing Center for Infectious Disease"/>
            <person name="Wu L."/>
            <person name="Ma J."/>
        </authorList>
    </citation>
    <scope>NUCLEOTIDE SEQUENCE [LARGE SCALE GENOMIC DNA]</scope>
    <source>
        <strain evidence="2">JCM 9651</strain>
    </source>
</reference>
<dbReference type="RefSeq" id="WP_345037013.1">
    <property type="nucleotide sequence ID" value="NZ_BAAAYL010000001.1"/>
</dbReference>
<gene>
    <name evidence="1" type="ORF">GCM10020367_26980</name>
</gene>
<accession>A0ABP6SAR8</accession>
<dbReference type="EMBL" id="BAAAYL010000001">
    <property type="protein sequence ID" value="GAA3372361.1"/>
    <property type="molecule type" value="Genomic_DNA"/>
</dbReference>
<proteinExistence type="predicted"/>